<sequence>MEEKVIVIARRADATATDAPTRAALPAAFAELNRFVDTWALETETARTTRRHTAGMPAIVEFKDAMLARVDEIVAWLNQYTLDTLPGDAKTLMYLLLSLAEVAPAVEFYQQAAVIDGYDPFRFVADETFSMRPVV</sequence>
<proteinExistence type="predicted"/>
<reference evidence="1 4" key="2">
    <citation type="submission" date="2018-01" db="EMBL/GenBank/DDBJ databases">
        <title>Species boundaries and ecological features among Paraburkholderia terrae DSMZ17804T, P. hospita DSMZ17164T and P. caribensis DSMZ13236T.</title>
        <authorList>
            <person name="Pratama A.A."/>
        </authorList>
    </citation>
    <scope>NUCLEOTIDE SEQUENCE [LARGE SCALE GENOMIC DNA]</scope>
    <source>
        <strain evidence="1 4">DSM 17164</strain>
    </source>
</reference>
<accession>A0AAN1JGQ9</accession>
<dbReference type="RefSeq" id="WP_007584824.1">
    <property type="nucleotide sequence ID" value="NZ_AKAU01000108.1"/>
</dbReference>
<dbReference type="EMBL" id="CP026107">
    <property type="protein sequence ID" value="AUT73632.1"/>
    <property type="molecule type" value="Genomic_DNA"/>
</dbReference>
<dbReference type="Proteomes" id="UP000236649">
    <property type="component" value="Chromosome 3"/>
</dbReference>
<organism evidence="1 4">
    <name type="scientific">Paraburkholderia hospita</name>
    <dbReference type="NCBI Taxonomy" id="169430"/>
    <lineage>
        <taxon>Bacteria</taxon>
        <taxon>Pseudomonadati</taxon>
        <taxon>Pseudomonadota</taxon>
        <taxon>Betaproteobacteria</taxon>
        <taxon>Burkholderiales</taxon>
        <taxon>Burkholderiaceae</taxon>
        <taxon>Paraburkholderia</taxon>
    </lineage>
</organism>
<evidence type="ECO:0000313" key="3">
    <source>
        <dbReference type="Proteomes" id="UP000004980"/>
    </source>
</evidence>
<name>A0AAN1JGQ9_9BURK</name>
<evidence type="ECO:0000313" key="4">
    <source>
        <dbReference type="Proteomes" id="UP000236649"/>
    </source>
</evidence>
<dbReference type="GeneID" id="55533591"/>
<protein>
    <submittedName>
        <fullName evidence="1">Uncharacterized protein</fullName>
    </submittedName>
</protein>
<gene>
    <name evidence="1" type="ORF">C2L64_35395</name>
    <name evidence="2" type="ORF">WQE_22246</name>
</gene>
<dbReference type="AlphaFoldDB" id="A0AAN1JGQ9"/>
<evidence type="ECO:0000313" key="2">
    <source>
        <dbReference type="EMBL" id="EIM99141.1"/>
    </source>
</evidence>
<dbReference type="EMBL" id="AKAU01000108">
    <property type="protein sequence ID" value="EIM99141.1"/>
    <property type="molecule type" value="Genomic_DNA"/>
</dbReference>
<dbReference type="KEGG" id="phs:C2L64_35395"/>
<dbReference type="Proteomes" id="UP000004980">
    <property type="component" value="Unassembled WGS sequence"/>
</dbReference>
<reference evidence="2 3" key="1">
    <citation type="journal article" date="2012" name="J. Bacteriol.">
        <title>Draft Genome Sequence of the Soil Bacterium Burkholderia terrae Strain BS001, Which Interacts with Fungal Surface Structures.</title>
        <authorList>
            <person name="Nazir R."/>
            <person name="Hansen M.A."/>
            <person name="Sorensen S."/>
            <person name="van Elsas J.D."/>
        </authorList>
    </citation>
    <scope>NUCLEOTIDE SEQUENCE [LARGE SCALE GENOMIC DNA]</scope>
    <source>
        <strain evidence="2 3">BS001</strain>
    </source>
</reference>
<keyword evidence="3" id="KW-1185">Reference proteome</keyword>
<evidence type="ECO:0000313" key="1">
    <source>
        <dbReference type="EMBL" id="AUT73632.1"/>
    </source>
</evidence>